<comment type="similarity">
    <text evidence="14 16">Belongs to the type III pantothenate kinase family.</text>
</comment>
<evidence type="ECO:0000256" key="9">
    <source>
        <dbReference type="ARBA" id="ARBA00022741"/>
    </source>
</evidence>
<evidence type="ECO:0000256" key="7">
    <source>
        <dbReference type="ARBA" id="ARBA00022490"/>
    </source>
</evidence>
<evidence type="ECO:0000256" key="10">
    <source>
        <dbReference type="ARBA" id="ARBA00022777"/>
    </source>
</evidence>
<keyword evidence="16" id="KW-0479">Metal-binding</keyword>
<evidence type="ECO:0000256" key="16">
    <source>
        <dbReference type="HAMAP-Rule" id="MF_01274"/>
    </source>
</evidence>
<dbReference type="Proteomes" id="UP000238176">
    <property type="component" value="Unassembled WGS sequence"/>
</dbReference>
<evidence type="ECO:0000313" key="18">
    <source>
        <dbReference type="Proteomes" id="UP000238176"/>
    </source>
</evidence>
<accession>A0A2T0US76</accession>
<feature type="binding site" evidence="16">
    <location>
        <position position="127"/>
    </location>
    <ligand>
        <name>K(+)</name>
        <dbReference type="ChEBI" id="CHEBI:29103"/>
    </ligand>
</feature>
<keyword evidence="8 16" id="KW-0808">Transferase</keyword>
<keyword evidence="7 16" id="KW-0963">Cytoplasm</keyword>
<evidence type="ECO:0000256" key="13">
    <source>
        <dbReference type="ARBA" id="ARBA00022993"/>
    </source>
</evidence>
<comment type="cofactor">
    <cofactor evidence="16">
        <name>NH4(+)</name>
        <dbReference type="ChEBI" id="CHEBI:28938"/>
    </cofactor>
    <cofactor evidence="16">
        <name>K(+)</name>
        <dbReference type="ChEBI" id="CHEBI:29103"/>
    </cofactor>
    <text evidence="16">A monovalent cation. Ammonium or potassium.</text>
</comment>
<evidence type="ECO:0000256" key="8">
    <source>
        <dbReference type="ARBA" id="ARBA00022679"/>
    </source>
</evidence>
<organism evidence="17 18">
    <name type="scientific">Glycomyces artemisiae</name>
    <dbReference type="NCBI Taxonomy" id="1076443"/>
    <lineage>
        <taxon>Bacteria</taxon>
        <taxon>Bacillati</taxon>
        <taxon>Actinomycetota</taxon>
        <taxon>Actinomycetes</taxon>
        <taxon>Glycomycetales</taxon>
        <taxon>Glycomycetaceae</taxon>
        <taxon>Glycomyces</taxon>
    </lineage>
</organism>
<sequence>MLLCVDIGNTNTVLAVFDGETLKHSWRIRTDPHATADELGLTFRALLDGDGVDLSGIALSSTVPQQGAEVAKMAQRYYPHARLVQIAPGVKTGVRLSIDNPREAGPDRIANTYAAFHLYGGPCITVDFGTSTNIDVISDAGDFLGGAFAPGIEISIDALASRAANLLKIPLVKPRSVIGKNTVECLQSGMVYGTAAQVDGLVRRITAELGGEVRAVVATGGLAPVVIEQCETITHYEPNLTLHGLRMIWDRNA</sequence>
<dbReference type="OrthoDB" id="9804707at2"/>
<dbReference type="Gene3D" id="3.30.420.40">
    <property type="match status" value="2"/>
</dbReference>
<comment type="cofactor">
    <cofactor evidence="2">
        <name>K(+)</name>
        <dbReference type="ChEBI" id="CHEBI:29103"/>
    </cofactor>
</comment>
<dbReference type="AlphaFoldDB" id="A0A2T0US76"/>
<evidence type="ECO:0000256" key="1">
    <source>
        <dbReference type="ARBA" id="ARBA00001206"/>
    </source>
</evidence>
<dbReference type="PANTHER" id="PTHR34265:SF1">
    <property type="entry name" value="TYPE III PANTOTHENATE KINASE"/>
    <property type="match status" value="1"/>
</dbReference>
<keyword evidence="11 16" id="KW-0067">ATP-binding</keyword>
<dbReference type="UniPathway" id="UPA00241">
    <property type="reaction ID" value="UER00352"/>
</dbReference>
<feature type="binding site" evidence="16">
    <location>
        <position position="182"/>
    </location>
    <ligand>
        <name>substrate</name>
    </ligand>
</feature>
<feature type="active site" description="Proton acceptor" evidence="16">
    <location>
        <position position="107"/>
    </location>
</feature>
<protein>
    <recommendedName>
        <fullName evidence="15 16">Type III pantothenate kinase</fullName>
        <ecNumber evidence="6 16">2.7.1.33</ecNumber>
    </recommendedName>
    <alternativeName>
        <fullName evidence="16">PanK-III</fullName>
    </alternativeName>
    <alternativeName>
        <fullName evidence="16">Pantothenic acid kinase</fullName>
    </alternativeName>
</protein>
<comment type="caution">
    <text evidence="16">Lacks conserved residue(s) required for the propagation of feature annotation.</text>
</comment>
<dbReference type="CDD" id="cd24015">
    <property type="entry name" value="ASKHA_NBD_PanK-III"/>
    <property type="match status" value="1"/>
</dbReference>
<feature type="binding site" evidence="16">
    <location>
        <begin position="6"/>
        <end position="13"/>
    </location>
    <ligand>
        <name>ATP</name>
        <dbReference type="ChEBI" id="CHEBI:30616"/>
    </ligand>
</feature>
<evidence type="ECO:0000256" key="12">
    <source>
        <dbReference type="ARBA" id="ARBA00022958"/>
    </source>
</evidence>
<dbReference type="NCBIfam" id="NF009855">
    <property type="entry name" value="PRK13321.1"/>
    <property type="match status" value="1"/>
</dbReference>
<dbReference type="RefSeq" id="WP_106362945.1">
    <property type="nucleotide sequence ID" value="NZ_PVTJ01000002.1"/>
</dbReference>
<comment type="catalytic activity">
    <reaction evidence="1 16">
        <text>(R)-pantothenate + ATP = (R)-4'-phosphopantothenate + ADP + H(+)</text>
        <dbReference type="Rhea" id="RHEA:16373"/>
        <dbReference type="ChEBI" id="CHEBI:10986"/>
        <dbReference type="ChEBI" id="CHEBI:15378"/>
        <dbReference type="ChEBI" id="CHEBI:29032"/>
        <dbReference type="ChEBI" id="CHEBI:30616"/>
        <dbReference type="ChEBI" id="CHEBI:456216"/>
        <dbReference type="EC" id="2.7.1.33"/>
    </reaction>
</comment>
<dbReference type="GO" id="GO:0046872">
    <property type="term" value="F:metal ion binding"/>
    <property type="evidence" value="ECO:0007669"/>
    <property type="project" value="UniProtKB-KW"/>
</dbReference>
<evidence type="ECO:0000256" key="6">
    <source>
        <dbReference type="ARBA" id="ARBA00012102"/>
    </source>
</evidence>
<keyword evidence="12 16" id="KW-0630">Potassium</keyword>
<keyword evidence="10 16" id="KW-0418">Kinase</keyword>
<evidence type="ECO:0000313" key="17">
    <source>
        <dbReference type="EMBL" id="PRY60763.1"/>
    </source>
</evidence>
<feature type="binding site" evidence="16">
    <location>
        <begin position="105"/>
        <end position="108"/>
    </location>
    <ligand>
        <name>substrate</name>
    </ligand>
</feature>
<dbReference type="GO" id="GO:0005737">
    <property type="term" value="C:cytoplasm"/>
    <property type="evidence" value="ECO:0007669"/>
    <property type="project" value="UniProtKB-SubCell"/>
</dbReference>
<evidence type="ECO:0000256" key="15">
    <source>
        <dbReference type="ARBA" id="ARBA00040883"/>
    </source>
</evidence>
<evidence type="ECO:0000256" key="4">
    <source>
        <dbReference type="ARBA" id="ARBA00005225"/>
    </source>
</evidence>
<dbReference type="PANTHER" id="PTHR34265">
    <property type="entry name" value="TYPE III PANTOTHENATE KINASE"/>
    <property type="match status" value="1"/>
</dbReference>
<evidence type="ECO:0000256" key="14">
    <source>
        <dbReference type="ARBA" id="ARBA00038036"/>
    </source>
</evidence>
<dbReference type="Pfam" id="PF03309">
    <property type="entry name" value="Pan_kinase"/>
    <property type="match status" value="1"/>
</dbReference>
<dbReference type="NCBIfam" id="TIGR00671">
    <property type="entry name" value="baf"/>
    <property type="match status" value="1"/>
</dbReference>
<dbReference type="GO" id="GO:0004594">
    <property type="term" value="F:pantothenate kinase activity"/>
    <property type="evidence" value="ECO:0007669"/>
    <property type="project" value="UniProtKB-UniRule"/>
</dbReference>
<dbReference type="GO" id="GO:0005524">
    <property type="term" value="F:ATP binding"/>
    <property type="evidence" value="ECO:0007669"/>
    <property type="project" value="UniProtKB-UniRule"/>
</dbReference>
<comment type="subunit">
    <text evidence="5 16">Homodimer.</text>
</comment>
<evidence type="ECO:0000256" key="2">
    <source>
        <dbReference type="ARBA" id="ARBA00001958"/>
    </source>
</evidence>
<name>A0A2T0US76_9ACTN</name>
<reference evidence="17 18" key="1">
    <citation type="submission" date="2018-03" db="EMBL/GenBank/DDBJ databases">
        <title>Genomic Encyclopedia of Type Strains, Phase III (KMG-III): the genomes of soil and plant-associated and newly described type strains.</title>
        <authorList>
            <person name="Whitman W."/>
        </authorList>
    </citation>
    <scope>NUCLEOTIDE SEQUENCE [LARGE SCALE GENOMIC DNA]</scope>
    <source>
        <strain evidence="17 18">CGMCC 4.7067</strain>
    </source>
</reference>
<evidence type="ECO:0000256" key="5">
    <source>
        <dbReference type="ARBA" id="ARBA00011738"/>
    </source>
</evidence>
<dbReference type="EC" id="2.7.1.33" evidence="6 16"/>
<gene>
    <name evidence="16" type="primary">coaX</name>
    <name evidence="17" type="ORF">B0I28_102374</name>
</gene>
<comment type="pathway">
    <text evidence="4 16">Cofactor biosynthesis; coenzyme A biosynthesis; CoA from (R)-pantothenate: step 1/5.</text>
</comment>
<proteinExistence type="inferred from homology"/>
<evidence type="ECO:0000256" key="11">
    <source>
        <dbReference type="ARBA" id="ARBA00022840"/>
    </source>
</evidence>
<dbReference type="EMBL" id="PVTJ01000002">
    <property type="protein sequence ID" value="PRY60763.1"/>
    <property type="molecule type" value="Genomic_DNA"/>
</dbReference>
<feature type="binding site" evidence="16">
    <location>
        <position position="130"/>
    </location>
    <ligand>
        <name>ATP</name>
        <dbReference type="ChEBI" id="CHEBI:30616"/>
    </ligand>
</feature>
<keyword evidence="18" id="KW-1185">Reference proteome</keyword>
<comment type="subcellular location">
    <subcellularLocation>
        <location evidence="3 16">Cytoplasm</location>
    </subcellularLocation>
</comment>
<comment type="caution">
    <text evidence="17">The sequence shown here is derived from an EMBL/GenBank/DDBJ whole genome shotgun (WGS) entry which is preliminary data.</text>
</comment>
<evidence type="ECO:0000256" key="3">
    <source>
        <dbReference type="ARBA" id="ARBA00004496"/>
    </source>
</evidence>
<keyword evidence="9 16" id="KW-0547">Nucleotide-binding</keyword>
<keyword evidence="13 16" id="KW-0173">Coenzyme A biosynthesis</keyword>
<dbReference type="InterPro" id="IPR043129">
    <property type="entry name" value="ATPase_NBD"/>
</dbReference>
<dbReference type="GO" id="GO:0015937">
    <property type="term" value="P:coenzyme A biosynthetic process"/>
    <property type="evidence" value="ECO:0007669"/>
    <property type="project" value="UniProtKB-UniRule"/>
</dbReference>
<comment type="function">
    <text evidence="16">Catalyzes the phosphorylation of pantothenate (Pan), the first step in CoA biosynthesis.</text>
</comment>
<dbReference type="SUPFAM" id="SSF53067">
    <property type="entry name" value="Actin-like ATPase domain"/>
    <property type="match status" value="2"/>
</dbReference>
<dbReference type="HAMAP" id="MF_01274">
    <property type="entry name" value="Pantothen_kinase_3"/>
    <property type="match status" value="1"/>
</dbReference>
<dbReference type="InterPro" id="IPR004619">
    <property type="entry name" value="Type_III_PanK"/>
</dbReference>